<dbReference type="GO" id="GO:0005737">
    <property type="term" value="C:cytoplasm"/>
    <property type="evidence" value="ECO:0007669"/>
    <property type="project" value="TreeGrafter"/>
</dbReference>
<evidence type="ECO:0000256" key="2">
    <source>
        <dbReference type="ARBA" id="ARBA00022801"/>
    </source>
</evidence>
<dbReference type="PANTHER" id="PTHR11067:SF9">
    <property type="entry name" value="INOSINE TRIPHOSPHATE PYROPHOSPHATASE"/>
    <property type="match status" value="1"/>
</dbReference>
<evidence type="ECO:0000256" key="1">
    <source>
        <dbReference type="ARBA" id="ARBA00008023"/>
    </source>
</evidence>
<evidence type="ECO:0000313" key="3">
    <source>
        <dbReference type="EMBL" id="OGZ73115.1"/>
    </source>
</evidence>
<comment type="similarity">
    <text evidence="1">Belongs to the HAM1 NTPase family.</text>
</comment>
<evidence type="ECO:0008006" key="5">
    <source>
        <dbReference type="Google" id="ProtNLM"/>
    </source>
</evidence>
<dbReference type="Gene3D" id="3.90.950.10">
    <property type="match status" value="1"/>
</dbReference>
<protein>
    <recommendedName>
        <fullName evidence="5">Non-canonical purine NTP pyrophosphatase</fullName>
    </recommendedName>
</protein>
<accession>A0A1G2IEC9</accession>
<reference evidence="3 4" key="1">
    <citation type="journal article" date="2016" name="Nat. Commun.">
        <title>Thousands of microbial genomes shed light on interconnected biogeochemical processes in an aquifer system.</title>
        <authorList>
            <person name="Anantharaman K."/>
            <person name="Brown C.T."/>
            <person name="Hug L.A."/>
            <person name="Sharon I."/>
            <person name="Castelle C.J."/>
            <person name="Probst A.J."/>
            <person name="Thomas B.C."/>
            <person name="Singh A."/>
            <person name="Wilkins M.J."/>
            <person name="Karaoz U."/>
            <person name="Brodie E.L."/>
            <person name="Williams K.H."/>
            <person name="Hubbard S.S."/>
            <person name="Banfield J.F."/>
        </authorList>
    </citation>
    <scope>NUCLEOTIDE SEQUENCE [LARGE SCALE GENOMIC DNA]</scope>
</reference>
<sequence>MKIYLATTNKVKMLTATKALSMHGIDLEMLTLDYEVPEIQSFSVEEIAKFSAKFVADKENKPVLVTDAGFFIGSLNGFPGPFMKQMNHYLSSQDLLNLMKDKTDRKLQIVDCLAFCEPRKEPVTFVSKINGVISKKSEGKGTSIGNIMILEGLEKVEALYTPKEMTDYYEEKLDSYRQFSRYYLEHLK</sequence>
<dbReference type="GO" id="GO:0009143">
    <property type="term" value="P:nucleoside triphosphate catabolic process"/>
    <property type="evidence" value="ECO:0007669"/>
    <property type="project" value="InterPro"/>
</dbReference>
<proteinExistence type="inferred from homology"/>
<evidence type="ECO:0000313" key="4">
    <source>
        <dbReference type="Proteomes" id="UP000176774"/>
    </source>
</evidence>
<dbReference type="AlphaFoldDB" id="A0A1G2IEC9"/>
<dbReference type="Pfam" id="PF01725">
    <property type="entry name" value="Ham1p_like"/>
    <property type="match status" value="1"/>
</dbReference>
<organism evidence="3 4">
    <name type="scientific">Candidatus Staskawiczbacteria bacterium RIFCSPLOWO2_01_FULL_38_12b</name>
    <dbReference type="NCBI Taxonomy" id="1802214"/>
    <lineage>
        <taxon>Bacteria</taxon>
        <taxon>Candidatus Staskawicziibacteriota</taxon>
    </lineage>
</organism>
<dbReference type="GO" id="GO:0047429">
    <property type="term" value="F:nucleoside triphosphate diphosphatase activity"/>
    <property type="evidence" value="ECO:0007669"/>
    <property type="project" value="InterPro"/>
</dbReference>
<dbReference type="InterPro" id="IPR029001">
    <property type="entry name" value="ITPase-like_fam"/>
</dbReference>
<dbReference type="PANTHER" id="PTHR11067">
    <property type="entry name" value="INOSINE TRIPHOSPHATE PYROPHOSPHATASE/HAM1 PROTEIN"/>
    <property type="match status" value="1"/>
</dbReference>
<dbReference type="SUPFAM" id="SSF52972">
    <property type="entry name" value="ITPase-like"/>
    <property type="match status" value="1"/>
</dbReference>
<dbReference type="STRING" id="1802214.A2908_01125"/>
<keyword evidence="2" id="KW-0378">Hydrolase</keyword>
<name>A0A1G2IEC9_9BACT</name>
<gene>
    <name evidence="3" type="ORF">A2908_01125</name>
</gene>
<dbReference type="InterPro" id="IPR002637">
    <property type="entry name" value="RdgB/HAM1"/>
</dbReference>
<dbReference type="EMBL" id="MHPA01000015">
    <property type="protein sequence ID" value="OGZ73115.1"/>
    <property type="molecule type" value="Genomic_DNA"/>
</dbReference>
<dbReference type="Proteomes" id="UP000176774">
    <property type="component" value="Unassembled WGS sequence"/>
</dbReference>
<comment type="caution">
    <text evidence="3">The sequence shown here is derived from an EMBL/GenBank/DDBJ whole genome shotgun (WGS) entry which is preliminary data.</text>
</comment>